<accession>A0AAE1CRR3</accession>
<proteinExistence type="predicted"/>
<evidence type="ECO:0000313" key="1">
    <source>
        <dbReference type="EMBL" id="KAK3731480.1"/>
    </source>
</evidence>
<comment type="caution">
    <text evidence="1">The sequence shown here is derived from an EMBL/GenBank/DDBJ whole genome shotgun (WGS) entry which is preliminary data.</text>
</comment>
<evidence type="ECO:0000313" key="2">
    <source>
        <dbReference type="Proteomes" id="UP001283361"/>
    </source>
</evidence>
<protein>
    <submittedName>
        <fullName evidence="1">Uncharacterized protein</fullName>
    </submittedName>
</protein>
<keyword evidence="2" id="KW-1185">Reference proteome</keyword>
<gene>
    <name evidence="1" type="ORF">RRG08_017934</name>
</gene>
<dbReference type="EMBL" id="JAWDGP010007000">
    <property type="protein sequence ID" value="KAK3731480.1"/>
    <property type="molecule type" value="Genomic_DNA"/>
</dbReference>
<name>A0AAE1CRR3_9GAST</name>
<dbReference type="Proteomes" id="UP001283361">
    <property type="component" value="Unassembled WGS sequence"/>
</dbReference>
<sequence>MDEVEMEFLKTHMLHSQVMSSSIRTPTSSPVLSESTAIDKQSLDEDLLPQGPSQPLPAVIARKSSKNSKFDAMDQAMLLAYMQSVSNKTEDPLVMCFKSLLPRLNRYLLINCSASKLIKCKKYRG</sequence>
<dbReference type="AlphaFoldDB" id="A0AAE1CRR3"/>
<organism evidence="1 2">
    <name type="scientific">Elysia crispata</name>
    <name type="common">lettuce slug</name>
    <dbReference type="NCBI Taxonomy" id="231223"/>
    <lineage>
        <taxon>Eukaryota</taxon>
        <taxon>Metazoa</taxon>
        <taxon>Spiralia</taxon>
        <taxon>Lophotrochozoa</taxon>
        <taxon>Mollusca</taxon>
        <taxon>Gastropoda</taxon>
        <taxon>Heterobranchia</taxon>
        <taxon>Euthyneura</taxon>
        <taxon>Panpulmonata</taxon>
        <taxon>Sacoglossa</taxon>
        <taxon>Placobranchoidea</taxon>
        <taxon>Plakobranchidae</taxon>
        <taxon>Elysia</taxon>
    </lineage>
</organism>
<reference evidence="1" key="1">
    <citation type="journal article" date="2023" name="G3 (Bethesda)">
        <title>A reference genome for the long-term kleptoplast-retaining sea slug Elysia crispata morphotype clarki.</title>
        <authorList>
            <person name="Eastman K.E."/>
            <person name="Pendleton A.L."/>
            <person name="Shaikh M.A."/>
            <person name="Suttiyut T."/>
            <person name="Ogas R."/>
            <person name="Tomko P."/>
            <person name="Gavelis G."/>
            <person name="Widhalm J.R."/>
            <person name="Wisecaver J.H."/>
        </authorList>
    </citation>
    <scope>NUCLEOTIDE SEQUENCE</scope>
    <source>
        <strain evidence="1">ECLA1</strain>
    </source>
</reference>